<dbReference type="RefSeq" id="WP_143117831.1">
    <property type="nucleotide sequence ID" value="NZ_FPCH01000003.1"/>
</dbReference>
<evidence type="ECO:0000313" key="4">
    <source>
        <dbReference type="Proteomes" id="UP000199423"/>
    </source>
</evidence>
<dbReference type="AlphaFoldDB" id="A0A1I7NQJ6"/>
<dbReference type="EMBL" id="FPCH01000003">
    <property type="protein sequence ID" value="SFV36946.1"/>
    <property type="molecule type" value="Genomic_DNA"/>
</dbReference>
<reference evidence="4" key="1">
    <citation type="submission" date="2016-10" db="EMBL/GenBank/DDBJ databases">
        <authorList>
            <person name="Varghese N."/>
            <person name="Submissions S."/>
        </authorList>
    </citation>
    <scope>NUCLEOTIDE SEQUENCE [LARGE SCALE GENOMIC DNA]</scope>
    <source>
        <strain evidence="4">DSM 1565</strain>
    </source>
</reference>
<dbReference type="OrthoDB" id="7933925at2"/>
<gene>
    <name evidence="3" type="ORF">SAMN04488557_2915</name>
</gene>
<keyword evidence="2" id="KW-0732">Signal</keyword>
<protein>
    <submittedName>
        <fullName evidence="3">Uncharacterized protein</fullName>
    </submittedName>
</protein>
<proteinExistence type="predicted"/>
<feature type="region of interest" description="Disordered" evidence="1">
    <location>
        <begin position="28"/>
        <end position="86"/>
    </location>
</feature>
<feature type="chain" id="PRO_5011648328" evidence="2">
    <location>
        <begin position="21"/>
        <end position="86"/>
    </location>
</feature>
<organism evidence="3 4">
    <name type="scientific">Hyphomicrobium facile</name>
    <dbReference type="NCBI Taxonomy" id="51670"/>
    <lineage>
        <taxon>Bacteria</taxon>
        <taxon>Pseudomonadati</taxon>
        <taxon>Pseudomonadota</taxon>
        <taxon>Alphaproteobacteria</taxon>
        <taxon>Hyphomicrobiales</taxon>
        <taxon>Hyphomicrobiaceae</taxon>
        <taxon>Hyphomicrobium</taxon>
    </lineage>
</organism>
<name>A0A1I7NQJ6_9HYPH</name>
<keyword evidence="4" id="KW-1185">Reference proteome</keyword>
<evidence type="ECO:0000256" key="2">
    <source>
        <dbReference type="SAM" id="SignalP"/>
    </source>
</evidence>
<feature type="signal peptide" evidence="2">
    <location>
        <begin position="1"/>
        <end position="20"/>
    </location>
</feature>
<accession>A0A1I7NQJ6</accession>
<feature type="compositionally biased region" description="Polar residues" evidence="1">
    <location>
        <begin position="74"/>
        <end position="86"/>
    </location>
</feature>
<dbReference type="Proteomes" id="UP000199423">
    <property type="component" value="Unassembled WGS sequence"/>
</dbReference>
<evidence type="ECO:0000313" key="3">
    <source>
        <dbReference type="EMBL" id="SFV36946.1"/>
    </source>
</evidence>
<sequence>MKKILATAALAVFAASPAFAQTRLRTPTPGANAPMIRIPPSSLPGTGVSELNTSSPEATYPKPIKQYYDPLFNDPTQRNPSLRSNR</sequence>
<evidence type="ECO:0000256" key="1">
    <source>
        <dbReference type="SAM" id="MobiDB-lite"/>
    </source>
</evidence>